<dbReference type="RefSeq" id="WP_068609847.1">
    <property type="nucleotide sequence ID" value="NZ_CP011388.1"/>
</dbReference>
<dbReference type="InterPro" id="IPR050312">
    <property type="entry name" value="IolE/XylAMocC-like"/>
</dbReference>
<dbReference type="InterPro" id="IPR036237">
    <property type="entry name" value="Xyl_isomerase-like_sf"/>
</dbReference>
<dbReference type="Gene3D" id="3.20.20.150">
    <property type="entry name" value="Divalent-metal-dependent TIM barrel enzymes"/>
    <property type="match status" value="1"/>
</dbReference>
<reference evidence="2 3" key="1">
    <citation type="submission" date="2015-01" db="EMBL/GenBank/DDBJ databases">
        <title>Paenibacillus swuensis/DY6/whole genome sequencing.</title>
        <authorList>
            <person name="Kim M.K."/>
            <person name="Srinivasan S."/>
            <person name="Lee J.-J."/>
        </authorList>
    </citation>
    <scope>NUCLEOTIDE SEQUENCE [LARGE SCALE GENOMIC DNA]</scope>
    <source>
        <strain evidence="2 3">DY6</strain>
    </source>
</reference>
<protein>
    <submittedName>
        <fullName evidence="2">D-erythrulose-1-phosphate dehydrogenase</fullName>
    </submittedName>
</protein>
<organism evidence="2 3">
    <name type="scientific">Paenibacillus swuensis</name>
    <dbReference type="NCBI Taxonomy" id="1178515"/>
    <lineage>
        <taxon>Bacteria</taxon>
        <taxon>Bacillati</taxon>
        <taxon>Bacillota</taxon>
        <taxon>Bacilli</taxon>
        <taxon>Bacillales</taxon>
        <taxon>Paenibacillaceae</taxon>
        <taxon>Paenibacillus</taxon>
    </lineage>
</organism>
<dbReference type="InterPro" id="IPR013022">
    <property type="entry name" value="Xyl_isomerase-like_TIM-brl"/>
</dbReference>
<dbReference type="PATRIC" id="fig|1178515.4.peg.4104"/>
<dbReference type="Pfam" id="PF01261">
    <property type="entry name" value="AP_endonuc_2"/>
    <property type="match status" value="1"/>
</dbReference>
<dbReference type="AlphaFoldDB" id="A0A172TMN3"/>
<feature type="domain" description="Xylose isomerase-like TIM barrel" evidence="1">
    <location>
        <begin position="29"/>
        <end position="280"/>
    </location>
</feature>
<dbReference type="STRING" id="1178515.SY83_20285"/>
<dbReference type="EMBL" id="CP011388">
    <property type="protein sequence ID" value="ANE48242.1"/>
    <property type="molecule type" value="Genomic_DNA"/>
</dbReference>
<dbReference type="KEGG" id="pswu:SY83_20285"/>
<dbReference type="Proteomes" id="UP000076927">
    <property type="component" value="Chromosome"/>
</dbReference>
<accession>A0A172TMN3</accession>
<sequence length="300" mass="34696">MPANLKLGINLGFAINKYVEPHVWTKIVAEDMGLKYVQFVADLLNVFLPEEVVKEQVHLINENTAKYGLEITSTFTSAFTRVNHFMHPDAAMRKVWLDWFKKFAQISTEMGAKSTGSHFGILTFANYDDPKRREYIIEEGLKHWKELSWHCRDLGMEFLMFEPMSIPREMANTVADTKELLERLNDGAGLPFKICLDVGHAPHPNDRDPYRWVRELGKDSPIIHIQQTELNHSRHWPFTEEYNKVGIVLGEPLLEAIEASGAEEAELIFEIGHREAWGSEFKIIQDHVDSVNYWRQFVKA</sequence>
<gene>
    <name evidence="2" type="ORF">SY83_20285</name>
</gene>
<name>A0A172TMN3_9BACL</name>
<evidence type="ECO:0000313" key="3">
    <source>
        <dbReference type="Proteomes" id="UP000076927"/>
    </source>
</evidence>
<dbReference type="OrthoDB" id="9807003at2"/>
<keyword evidence="3" id="KW-1185">Reference proteome</keyword>
<dbReference type="PANTHER" id="PTHR12110">
    <property type="entry name" value="HYDROXYPYRUVATE ISOMERASE"/>
    <property type="match status" value="1"/>
</dbReference>
<dbReference type="SUPFAM" id="SSF51658">
    <property type="entry name" value="Xylose isomerase-like"/>
    <property type="match status" value="1"/>
</dbReference>
<proteinExistence type="predicted"/>
<evidence type="ECO:0000313" key="2">
    <source>
        <dbReference type="EMBL" id="ANE48242.1"/>
    </source>
</evidence>
<dbReference type="PANTHER" id="PTHR12110:SF53">
    <property type="entry name" value="BLR5974 PROTEIN"/>
    <property type="match status" value="1"/>
</dbReference>
<evidence type="ECO:0000259" key="1">
    <source>
        <dbReference type="Pfam" id="PF01261"/>
    </source>
</evidence>